<dbReference type="EMBL" id="LAZR01001013">
    <property type="protein sequence ID" value="KKN52578.1"/>
    <property type="molecule type" value="Genomic_DNA"/>
</dbReference>
<gene>
    <name evidence="1" type="ORF">LCGC14_0611300</name>
</gene>
<evidence type="ECO:0008006" key="2">
    <source>
        <dbReference type="Google" id="ProtNLM"/>
    </source>
</evidence>
<organism evidence="1">
    <name type="scientific">marine sediment metagenome</name>
    <dbReference type="NCBI Taxonomy" id="412755"/>
    <lineage>
        <taxon>unclassified sequences</taxon>
        <taxon>metagenomes</taxon>
        <taxon>ecological metagenomes</taxon>
    </lineage>
</organism>
<name>A0A0F9UG51_9ZZZZ</name>
<accession>A0A0F9UG51</accession>
<evidence type="ECO:0000313" key="1">
    <source>
        <dbReference type="EMBL" id="KKN52578.1"/>
    </source>
</evidence>
<comment type="caution">
    <text evidence="1">The sequence shown here is derived from an EMBL/GenBank/DDBJ whole genome shotgun (WGS) entry which is preliminary data.</text>
</comment>
<reference evidence="1" key="1">
    <citation type="journal article" date="2015" name="Nature">
        <title>Complex archaea that bridge the gap between prokaryotes and eukaryotes.</title>
        <authorList>
            <person name="Spang A."/>
            <person name="Saw J.H."/>
            <person name="Jorgensen S.L."/>
            <person name="Zaremba-Niedzwiedzka K."/>
            <person name="Martijn J."/>
            <person name="Lind A.E."/>
            <person name="van Eijk R."/>
            <person name="Schleper C."/>
            <person name="Guy L."/>
            <person name="Ettema T.J."/>
        </authorList>
    </citation>
    <scope>NUCLEOTIDE SEQUENCE</scope>
</reference>
<protein>
    <recommendedName>
        <fullName evidence="2">Portal protein</fullName>
    </recommendedName>
</protein>
<dbReference type="AlphaFoldDB" id="A0A0F9UG51"/>
<proteinExistence type="predicted"/>
<sequence length="558" mass="63494">MPKSVELLEQWKSEIRKAIKYREDFALSKSWKRYYAYYRGQKRSGIYSVNKYFSMLRSGIPRIYFRNPKIVAAPTRPGFEASAAVVQSVDNHILREINIKQTMKAVVQDAFFCNKGFVKVGYSREFGALPQVGTKTLPADEDIEYNVSVKEGMPWALRTSPESFLVKWGTSTLNDVQWVAHKVVRLLDDVKKDPMYVNTSKLQGGYVRELRGKKEGEMLVSEQTKSSQQVQLSSKGEEGEQWVEIYEIRDAKRGEILAINLDHDKFLRSPSKDELQIEGVPYVDLCFNPDNDVFWGPSDATLLESHQKEINDVKSQISMHRRINLIKFLYDSDLLTKEKFEALMSGQIGGGLGIPGVTKNAIIALQPGEPLILKQDAIEIERDINETLGFPRTEAGEYAGPPRRTAKEVEQVSQAHWIRMDERRDLLADFLVNVVRKINQIIFTNWTTEHVAPVVGPDKAIYWVKYTGAQIMGEYDFTVNIDTGKPITMDTRRAEAERILDKVKGDPNAAQFVNVQELWKNALSLYDWIDVDKIMKTSQTGAQVTDMAGLQQMFGRGA</sequence>